<evidence type="ECO:0000313" key="9">
    <source>
        <dbReference type="EMBL" id="JAP51254.1"/>
    </source>
</evidence>
<dbReference type="PANTHER" id="PTHR13084:SF6">
    <property type="entry name" value="SODIUM_POTASSIUM-TRANSPORTING ATPASE SUBUNIT BETA-1-INTERACTING PROTEIN"/>
    <property type="match status" value="1"/>
</dbReference>
<feature type="transmembrane region" description="Helical" evidence="7">
    <location>
        <begin position="213"/>
        <end position="232"/>
    </location>
</feature>
<dbReference type="Pfam" id="PF05640">
    <property type="entry name" value="NKAIN"/>
    <property type="match status" value="1"/>
</dbReference>
<proteinExistence type="inferred from homology"/>
<evidence type="ECO:0000256" key="6">
    <source>
        <dbReference type="ARBA" id="ARBA00023136"/>
    </source>
</evidence>
<evidence type="ECO:0000256" key="8">
    <source>
        <dbReference type="SAM" id="MobiDB-lite"/>
    </source>
</evidence>
<feature type="compositionally biased region" description="Polar residues" evidence="8">
    <location>
        <begin position="503"/>
        <end position="515"/>
    </location>
</feature>
<feature type="transmembrane region" description="Helical" evidence="7">
    <location>
        <begin position="61"/>
        <end position="82"/>
    </location>
</feature>
<keyword evidence="4 7" id="KW-0812">Transmembrane</keyword>
<dbReference type="AlphaFoldDB" id="A0A0X3PHI1"/>
<evidence type="ECO:0000256" key="1">
    <source>
        <dbReference type="ARBA" id="ARBA00004651"/>
    </source>
</evidence>
<dbReference type="EMBL" id="GEEE01011971">
    <property type="protein sequence ID" value="JAP51254.1"/>
    <property type="molecule type" value="Transcribed_RNA"/>
</dbReference>
<feature type="transmembrane region" description="Helical" evidence="7">
    <location>
        <begin position="7"/>
        <end position="26"/>
    </location>
</feature>
<sequence>MGRCVPCTLLVLTIIKMAFTIVRVVLDALGSLWLPLSVNLLDLFLSLISVHGIMSKKVWPFALWIPWSIMWIMWNILIALTYQNVLNLNLFHAVLTLGLPGSLSWWYSHGLICTIEPIAIPLTPDTSETSSNYATRPPLQVHTPPANLLGESFQEVLPSHSPLLLPVVVTPTPRMAAFDLIHASDARLWLWPANKTEIGLCWPDYRLVETVQAALQILFAVLLLFFCVLLIIRRRKSRKLKICRGDFTFLAMPRAHPSEKFTYHTLSTNNTFARDTSRPLPPNGPLGCLALDTPPTNQKAGSVIATQSSSSGRTDSDGNSRAPSSAAALQASLSKVVVFTPHRRLDARDEEEEEKASLTGTWSEPNKSAARILRTEQPFRAHISTGRSRGFSPLSGPQKHPVSGSHQNLVCRQHHVTTLDGSSTANNRGDIGCTRYRITPASSASIPSLVESSAAAPTATTSRQLAQLQEYSRRIAKITRSHEARFSSSSAESQERRRYPVGSRTNTDSGHASSLTTTTTTTTDVSSVFSPMDRSDQLLLNQRQQALRNFNLADVIHPRQQSAPATDVVGTTDSNGSSKQNFRC</sequence>
<feature type="region of interest" description="Disordered" evidence="8">
    <location>
        <begin position="347"/>
        <end position="367"/>
    </location>
</feature>
<name>A0A0X3PHI1_SCHSO</name>
<dbReference type="InterPro" id="IPR008516">
    <property type="entry name" value="Na/K-Atpase_Interacting"/>
</dbReference>
<feature type="transmembrane region" description="Helical" evidence="7">
    <location>
        <begin position="32"/>
        <end position="54"/>
    </location>
</feature>
<keyword evidence="3 7" id="KW-1003">Cell membrane</keyword>
<keyword evidence="6 7" id="KW-0472">Membrane</keyword>
<protein>
    <recommendedName>
        <fullName evidence="7">Sodium/potassium-transporting ATPase subunit beta-1-interacting protein</fullName>
        <shortName evidence="7">Na(+)/K(+)-transporting ATPase subunit beta-1-interacting protein</shortName>
    </recommendedName>
</protein>
<evidence type="ECO:0000256" key="3">
    <source>
        <dbReference type="ARBA" id="ARBA00022475"/>
    </source>
</evidence>
<dbReference type="GO" id="GO:0002028">
    <property type="term" value="P:regulation of sodium ion transport"/>
    <property type="evidence" value="ECO:0007669"/>
    <property type="project" value="UniProtKB-UniRule"/>
</dbReference>
<gene>
    <name evidence="9" type="primary">NKAIN</name>
    <name evidence="9" type="ORF">TR112784</name>
</gene>
<dbReference type="GO" id="GO:0005886">
    <property type="term" value="C:plasma membrane"/>
    <property type="evidence" value="ECO:0007669"/>
    <property type="project" value="UniProtKB-SubCell"/>
</dbReference>
<feature type="region of interest" description="Disordered" evidence="8">
    <location>
        <begin position="561"/>
        <end position="584"/>
    </location>
</feature>
<feature type="region of interest" description="Disordered" evidence="8">
    <location>
        <begin position="480"/>
        <end position="529"/>
    </location>
</feature>
<organism evidence="9">
    <name type="scientific">Schistocephalus solidus</name>
    <name type="common">Tapeworm</name>
    <dbReference type="NCBI Taxonomy" id="70667"/>
    <lineage>
        <taxon>Eukaryota</taxon>
        <taxon>Metazoa</taxon>
        <taxon>Spiralia</taxon>
        <taxon>Lophotrochozoa</taxon>
        <taxon>Platyhelminthes</taxon>
        <taxon>Cestoda</taxon>
        <taxon>Eucestoda</taxon>
        <taxon>Diphyllobothriidea</taxon>
        <taxon>Diphyllobothriidae</taxon>
        <taxon>Schistocephalus</taxon>
    </lineage>
</organism>
<evidence type="ECO:0000256" key="2">
    <source>
        <dbReference type="ARBA" id="ARBA00006364"/>
    </source>
</evidence>
<evidence type="ECO:0000256" key="7">
    <source>
        <dbReference type="RuleBase" id="RU368041"/>
    </source>
</evidence>
<comment type="similarity">
    <text evidence="2 7">Belongs to the NKAIN family.</text>
</comment>
<comment type="subcellular location">
    <subcellularLocation>
        <location evidence="1 7">Cell membrane</location>
        <topology evidence="1 7">Multi-pass membrane protein</topology>
    </subcellularLocation>
</comment>
<reference evidence="9" key="1">
    <citation type="submission" date="2016-01" db="EMBL/GenBank/DDBJ databases">
        <title>Reference transcriptome for the parasite Schistocephalus solidus: insights into the molecular evolution of parasitism.</title>
        <authorList>
            <person name="Hebert F.O."/>
            <person name="Grambauer S."/>
            <person name="Barber I."/>
            <person name="Landry C.R."/>
            <person name="Aubin-Horth N."/>
        </authorList>
    </citation>
    <scope>NUCLEOTIDE SEQUENCE</scope>
</reference>
<dbReference type="PANTHER" id="PTHR13084">
    <property type="entry name" value="T-CELL LYMPHOMA BREAKPOINT-ASSOCIATED TARGET 1-RELATED"/>
    <property type="match status" value="1"/>
</dbReference>
<feature type="compositionally biased region" description="Polar residues" evidence="8">
    <location>
        <begin position="294"/>
        <end position="319"/>
    </location>
</feature>
<feature type="region of interest" description="Disordered" evidence="8">
    <location>
        <begin position="385"/>
        <end position="405"/>
    </location>
</feature>
<accession>A0A0X3PHI1</accession>
<keyword evidence="5 7" id="KW-1133">Transmembrane helix</keyword>
<evidence type="ECO:0000256" key="4">
    <source>
        <dbReference type="ARBA" id="ARBA00022692"/>
    </source>
</evidence>
<evidence type="ECO:0000256" key="5">
    <source>
        <dbReference type="ARBA" id="ARBA00022989"/>
    </source>
</evidence>
<feature type="region of interest" description="Disordered" evidence="8">
    <location>
        <begin position="283"/>
        <end position="327"/>
    </location>
</feature>